<dbReference type="InterPro" id="IPR011662">
    <property type="entry name" value="Secretin/TonB_short_N"/>
</dbReference>
<evidence type="ECO:0000256" key="4">
    <source>
        <dbReference type="ARBA" id="ARBA00023237"/>
    </source>
</evidence>
<dbReference type="InterPro" id="IPR036942">
    <property type="entry name" value="Beta-barrel_TonB_sf"/>
</dbReference>
<keyword evidence="4" id="KW-0998">Cell outer membrane</keyword>
<protein>
    <recommendedName>
        <fullName evidence="5">Secretin/TonB short N-terminal domain-containing protein</fullName>
    </recommendedName>
</protein>
<dbReference type="RefSeq" id="WP_119607499.1">
    <property type="nucleotide sequence ID" value="NZ_QXFH01000070.1"/>
</dbReference>
<dbReference type="Gene3D" id="2.170.130.10">
    <property type="entry name" value="TonB-dependent receptor, plug domain"/>
    <property type="match status" value="1"/>
</dbReference>
<comment type="subcellular location">
    <subcellularLocation>
        <location evidence="1">Cell outer membrane</location>
    </subcellularLocation>
</comment>
<dbReference type="InterPro" id="IPR012910">
    <property type="entry name" value="Plug_dom"/>
</dbReference>
<dbReference type="Pfam" id="PF07715">
    <property type="entry name" value="Plug"/>
    <property type="match status" value="1"/>
</dbReference>
<proteinExistence type="predicted"/>
<keyword evidence="3" id="KW-0472">Membrane</keyword>
<dbReference type="OrthoDB" id="9803050at2"/>
<organism evidence="6 7">
    <name type="scientific">Flagellimonas lutimaris</name>
    <dbReference type="NCBI Taxonomy" id="475082"/>
    <lineage>
        <taxon>Bacteria</taxon>
        <taxon>Pseudomonadati</taxon>
        <taxon>Bacteroidota</taxon>
        <taxon>Flavobacteriia</taxon>
        <taxon>Flavobacteriales</taxon>
        <taxon>Flavobacteriaceae</taxon>
        <taxon>Flagellimonas</taxon>
    </lineage>
</organism>
<dbReference type="EMBL" id="QXFH01000070">
    <property type="protein sequence ID" value="RIV35274.1"/>
    <property type="molecule type" value="Genomic_DNA"/>
</dbReference>
<name>A0A3A1N8N6_9FLAO</name>
<comment type="caution">
    <text evidence="6">The sequence shown here is derived from an EMBL/GenBank/DDBJ whole genome shotgun (WGS) entry which is preliminary data.</text>
</comment>
<sequence length="854" mass="96227">MRYFITLLLFLLGIPISHAQENLFFEFKETPLKEVILQLEKEMSLSFSYAEDLIDNKTITALAEGMSMDELIGLLEAQTGLRFEKIDGQAHIIIAPISLEKEICLYLLDQDTRLPITETQVVVDSSLVKETDQKGNVKFKDSGKTKYLVEVSGYGSLDIKPTDTCNPIYLSAVYKELDEVIVTSYITTGIDRNRDGSIAITQKPLGPIPGQTTPDILQSIQMIPGVSSLDESASGIQIHGGTSDQNLVLFDHIRVFNSGYLYGMLSRFNPYATEKAMIFKTATSAAYGDRVSGIIDISTDDKVSNKVSGGVGIDGLSVDGYIKTPLSDKSSLSLYARNAYLDILKTQTYEAYAKKIFSNSGPISDRNGNPLNVSSDDGYTYGNSDSEFRFYDINVKYVYQPSEKDKLSVSALMTRNRTLFSFQNKGETKRDSLATGNGGVSINWKHQTSSRQTDQITTYFSSYDSYYRNLELYGDVLEETNIRGNRISDFGLELKSDRVFKNNDLLSFGYQLSNTNLEIDMSYVSNLDPTDNISLPVQDSNLKNVLFGEYSFRKDNGALLKIGLRAVHYGSLGNLYLEPRLNIEMPINKSLRIRTGMERRNQPISQLIEFNQTELRLENNLWRLSDNTDYPLLQSNQFSAGLLFDKNGWTVDAEAYYKNLKGLTSYSQGFHLPQPNLSKGKSRIIGVDILLKKRIRNYSFWAGYSFNDVNFTFDEIQESSFSGNNDIPNSFRVSNSLDIKNLKLSLGWQYRTGTPFTPIKNYDEESKAVTFESLNSGRLPSFHRLDASLTYDFAINPKSTKIQLGISALNIYDRIVPLAIIHRTNQQNGELLLEQVIQRRSLGFTPNLTLRIFF</sequence>
<evidence type="ECO:0000259" key="5">
    <source>
        <dbReference type="SMART" id="SM00965"/>
    </source>
</evidence>
<gene>
    <name evidence="6" type="ORF">D2V08_07930</name>
</gene>
<dbReference type="Gene3D" id="3.55.50.30">
    <property type="match status" value="1"/>
</dbReference>
<evidence type="ECO:0000256" key="2">
    <source>
        <dbReference type="ARBA" id="ARBA00022448"/>
    </source>
</evidence>
<accession>A0A3A1N8N6</accession>
<dbReference type="InterPro" id="IPR037066">
    <property type="entry name" value="Plug_dom_sf"/>
</dbReference>
<keyword evidence="2" id="KW-0813">Transport</keyword>
<dbReference type="Proteomes" id="UP000266067">
    <property type="component" value="Unassembled WGS sequence"/>
</dbReference>
<dbReference type="GO" id="GO:0009279">
    <property type="term" value="C:cell outer membrane"/>
    <property type="evidence" value="ECO:0007669"/>
    <property type="project" value="UniProtKB-SubCell"/>
</dbReference>
<evidence type="ECO:0000313" key="7">
    <source>
        <dbReference type="Proteomes" id="UP000266067"/>
    </source>
</evidence>
<keyword evidence="7" id="KW-1185">Reference proteome</keyword>
<reference evidence="6 7" key="1">
    <citation type="submission" date="2018-08" db="EMBL/GenBank/DDBJ databases">
        <title>Proposal of Muricauda 72 sp.nov. and Muricauda NH166 sp.nov., isolated from seawater.</title>
        <authorList>
            <person name="Cheng H."/>
            <person name="Wu Y.-H."/>
            <person name="Guo L.-L."/>
            <person name="Xu X.-W."/>
        </authorList>
    </citation>
    <scope>NUCLEOTIDE SEQUENCE [LARGE SCALE GENOMIC DNA]</scope>
    <source>
        <strain evidence="6 7">KCTC 22173</strain>
    </source>
</reference>
<feature type="domain" description="Secretin/TonB short N-terminal" evidence="5">
    <location>
        <begin position="45"/>
        <end position="97"/>
    </location>
</feature>
<dbReference type="Gene3D" id="2.40.170.20">
    <property type="entry name" value="TonB-dependent receptor, beta-barrel domain"/>
    <property type="match status" value="1"/>
</dbReference>
<evidence type="ECO:0000256" key="3">
    <source>
        <dbReference type="ARBA" id="ARBA00023136"/>
    </source>
</evidence>
<evidence type="ECO:0000313" key="6">
    <source>
        <dbReference type="EMBL" id="RIV35274.1"/>
    </source>
</evidence>
<dbReference type="SMART" id="SM00965">
    <property type="entry name" value="STN"/>
    <property type="match status" value="1"/>
</dbReference>
<dbReference type="AlphaFoldDB" id="A0A3A1N8N6"/>
<dbReference type="SUPFAM" id="SSF56935">
    <property type="entry name" value="Porins"/>
    <property type="match status" value="1"/>
</dbReference>
<evidence type="ECO:0000256" key="1">
    <source>
        <dbReference type="ARBA" id="ARBA00004442"/>
    </source>
</evidence>